<keyword evidence="1" id="KW-0175">Coiled coil</keyword>
<dbReference type="EMBL" id="HBKO01027423">
    <property type="protein sequence ID" value="CAE2238894.1"/>
    <property type="molecule type" value="Transcribed_RNA"/>
</dbReference>
<name>A0A7S4MRT1_9EUKA</name>
<reference evidence="2" key="1">
    <citation type="submission" date="2021-01" db="EMBL/GenBank/DDBJ databases">
        <authorList>
            <person name="Corre E."/>
            <person name="Pelletier E."/>
            <person name="Niang G."/>
            <person name="Scheremetjew M."/>
            <person name="Finn R."/>
            <person name="Kale V."/>
            <person name="Holt S."/>
            <person name="Cochrane G."/>
            <person name="Meng A."/>
            <person name="Brown T."/>
            <person name="Cohen L."/>
        </authorList>
    </citation>
    <scope>NUCLEOTIDE SEQUENCE</scope>
    <source>
        <strain evidence="2">UIO037</strain>
    </source>
</reference>
<sequence>MRCHPMLTALMCGAACSTAAVRTASTPRRAMLCHVSLLGLSACSSFVPPSHAATPSEQLKADELLLQDLLAEEQGLRKSIRMTLRYEKLEIQKFKQEKAASTNRLAIATEATSTPFERLARSERIREQEDRQADLVDADKAQVDFLRTELQDDDANIKTLKQEIDELKLTRKKLLSAAPEL</sequence>
<evidence type="ECO:0000256" key="1">
    <source>
        <dbReference type="SAM" id="Coils"/>
    </source>
</evidence>
<dbReference type="AlphaFoldDB" id="A0A7S4MRT1"/>
<accession>A0A7S4MRT1</accession>
<evidence type="ECO:0000313" key="2">
    <source>
        <dbReference type="EMBL" id="CAE2238894.1"/>
    </source>
</evidence>
<proteinExistence type="predicted"/>
<organism evidence="2">
    <name type="scientific">Prymnesium polylepis</name>
    <dbReference type="NCBI Taxonomy" id="72548"/>
    <lineage>
        <taxon>Eukaryota</taxon>
        <taxon>Haptista</taxon>
        <taxon>Haptophyta</taxon>
        <taxon>Prymnesiophyceae</taxon>
        <taxon>Prymnesiales</taxon>
        <taxon>Prymnesiaceae</taxon>
        <taxon>Prymnesium</taxon>
    </lineage>
</organism>
<feature type="coiled-coil region" evidence="1">
    <location>
        <begin position="143"/>
        <end position="177"/>
    </location>
</feature>
<protein>
    <submittedName>
        <fullName evidence="2">Uncharacterized protein</fullName>
    </submittedName>
</protein>
<gene>
    <name evidence="2" type="ORF">CPOL0286_LOCUS12590</name>
</gene>